<sequence length="246" mass="27825">KHSLSFLKINKSTSSSNQYNNSNNSFSNYKSFSNSTTHPQITVTTTTNSHVTYTNTSSNSYYTHHRNHNSSSSFNPSIIRTTSAMMIYYDTKTNSQIPQEMIQSLEKICGESIFNTLIKTQICYVHEDLGSVWNLDNFENAGRYSIDVASERRSRTFDVNHVNHNKIGKIFGGAGGNKFEDNETGRYSIDVVRNGDVRGYVSFNSRVGNSDNGSNKENNGHNPKYFSFLVIPLLLPLPLYKNYNPH</sequence>
<dbReference type="AlphaFoldDB" id="A0A9N9EXU8"/>
<reference evidence="1" key="1">
    <citation type="submission" date="2021-06" db="EMBL/GenBank/DDBJ databases">
        <authorList>
            <person name="Kallberg Y."/>
            <person name="Tangrot J."/>
            <person name="Rosling A."/>
        </authorList>
    </citation>
    <scope>NUCLEOTIDE SEQUENCE</scope>
    <source>
        <strain evidence="1">AZ414A</strain>
    </source>
</reference>
<keyword evidence="2" id="KW-1185">Reference proteome</keyword>
<feature type="non-terminal residue" evidence="1">
    <location>
        <position position="1"/>
    </location>
</feature>
<comment type="caution">
    <text evidence="1">The sequence shown here is derived from an EMBL/GenBank/DDBJ whole genome shotgun (WGS) entry which is preliminary data.</text>
</comment>
<evidence type="ECO:0000313" key="2">
    <source>
        <dbReference type="Proteomes" id="UP000789706"/>
    </source>
</evidence>
<proteinExistence type="predicted"/>
<dbReference type="Proteomes" id="UP000789706">
    <property type="component" value="Unassembled WGS sequence"/>
</dbReference>
<accession>A0A9N9EXU8</accession>
<dbReference type="EMBL" id="CAJVPK010000350">
    <property type="protein sequence ID" value="CAG8498207.1"/>
    <property type="molecule type" value="Genomic_DNA"/>
</dbReference>
<gene>
    <name evidence="1" type="ORF">DEBURN_LOCUS4534</name>
</gene>
<dbReference type="OrthoDB" id="10438234at2759"/>
<evidence type="ECO:0000313" key="1">
    <source>
        <dbReference type="EMBL" id="CAG8498207.1"/>
    </source>
</evidence>
<protein>
    <submittedName>
        <fullName evidence="1">11044_t:CDS:1</fullName>
    </submittedName>
</protein>
<name>A0A9N9EXU8_9GLOM</name>
<organism evidence="1 2">
    <name type="scientific">Diversispora eburnea</name>
    <dbReference type="NCBI Taxonomy" id="1213867"/>
    <lineage>
        <taxon>Eukaryota</taxon>
        <taxon>Fungi</taxon>
        <taxon>Fungi incertae sedis</taxon>
        <taxon>Mucoromycota</taxon>
        <taxon>Glomeromycotina</taxon>
        <taxon>Glomeromycetes</taxon>
        <taxon>Diversisporales</taxon>
        <taxon>Diversisporaceae</taxon>
        <taxon>Diversispora</taxon>
    </lineage>
</organism>